<dbReference type="OrthoDB" id="9768177at2"/>
<keyword evidence="13" id="KW-0675">Receptor</keyword>
<keyword evidence="10" id="KW-0732">Signal</keyword>
<keyword evidence="14" id="KW-1185">Reference proteome</keyword>
<dbReference type="Gene3D" id="2.40.170.20">
    <property type="entry name" value="TonB-dependent receptor, beta-barrel domain"/>
    <property type="match status" value="1"/>
</dbReference>
<evidence type="ECO:0000259" key="12">
    <source>
        <dbReference type="Pfam" id="PF07715"/>
    </source>
</evidence>
<dbReference type="Proteomes" id="UP000306918">
    <property type="component" value="Unassembled WGS sequence"/>
</dbReference>
<feature type="signal peptide" evidence="10">
    <location>
        <begin position="1"/>
        <end position="39"/>
    </location>
</feature>
<dbReference type="PROSITE" id="PS52016">
    <property type="entry name" value="TONB_DEPENDENT_REC_3"/>
    <property type="match status" value="1"/>
</dbReference>
<keyword evidence="6 8" id="KW-0472">Membrane</keyword>
<evidence type="ECO:0000256" key="7">
    <source>
        <dbReference type="ARBA" id="ARBA00023237"/>
    </source>
</evidence>
<evidence type="ECO:0000313" key="14">
    <source>
        <dbReference type="Proteomes" id="UP000306918"/>
    </source>
</evidence>
<dbReference type="GO" id="GO:0009279">
    <property type="term" value="C:cell outer membrane"/>
    <property type="evidence" value="ECO:0007669"/>
    <property type="project" value="UniProtKB-SubCell"/>
</dbReference>
<comment type="subcellular location">
    <subcellularLocation>
        <location evidence="1 8">Cell outer membrane</location>
        <topology evidence="1 8">Multi-pass membrane protein</topology>
    </subcellularLocation>
</comment>
<protein>
    <submittedName>
        <fullName evidence="13">TonB-dependent receptor</fullName>
    </submittedName>
</protein>
<dbReference type="SUPFAM" id="SSF56935">
    <property type="entry name" value="Porins"/>
    <property type="match status" value="1"/>
</dbReference>
<dbReference type="SUPFAM" id="SSF49464">
    <property type="entry name" value="Carboxypeptidase regulatory domain-like"/>
    <property type="match status" value="1"/>
</dbReference>
<organism evidence="13 14">
    <name type="scientific">Niastella caeni</name>
    <dbReference type="NCBI Taxonomy" id="2569763"/>
    <lineage>
        <taxon>Bacteria</taxon>
        <taxon>Pseudomonadati</taxon>
        <taxon>Bacteroidota</taxon>
        <taxon>Chitinophagia</taxon>
        <taxon>Chitinophagales</taxon>
        <taxon>Chitinophagaceae</taxon>
        <taxon>Niastella</taxon>
    </lineage>
</organism>
<keyword evidence="4 8" id="KW-0812">Transmembrane</keyword>
<evidence type="ECO:0000256" key="9">
    <source>
        <dbReference type="RuleBase" id="RU003357"/>
    </source>
</evidence>
<evidence type="ECO:0000256" key="6">
    <source>
        <dbReference type="ARBA" id="ARBA00023136"/>
    </source>
</evidence>
<dbReference type="Gene3D" id="2.60.40.1120">
    <property type="entry name" value="Carboxypeptidase-like, regulatory domain"/>
    <property type="match status" value="1"/>
</dbReference>
<dbReference type="InterPro" id="IPR023996">
    <property type="entry name" value="TonB-dep_OMP_SusC/RagA"/>
</dbReference>
<evidence type="ECO:0000256" key="2">
    <source>
        <dbReference type="ARBA" id="ARBA00022448"/>
    </source>
</evidence>
<proteinExistence type="inferred from homology"/>
<keyword evidence="2 8" id="KW-0813">Transport</keyword>
<keyword evidence="7 8" id="KW-0998">Cell outer membrane</keyword>
<dbReference type="Pfam" id="PF07715">
    <property type="entry name" value="Plug"/>
    <property type="match status" value="1"/>
</dbReference>
<reference evidence="13 14" key="1">
    <citation type="submission" date="2019-04" db="EMBL/GenBank/DDBJ databases">
        <title>Niastella caeni sp. nov., isolated from activated sludge.</title>
        <authorList>
            <person name="Sheng M."/>
        </authorList>
    </citation>
    <scope>NUCLEOTIDE SEQUENCE [LARGE SCALE GENOMIC DNA]</scope>
    <source>
        <strain evidence="13 14">HX-2-15</strain>
    </source>
</reference>
<comment type="similarity">
    <text evidence="8 9">Belongs to the TonB-dependent receptor family.</text>
</comment>
<dbReference type="Gene3D" id="2.170.130.10">
    <property type="entry name" value="TonB-dependent receptor, plug domain"/>
    <property type="match status" value="1"/>
</dbReference>
<evidence type="ECO:0000256" key="10">
    <source>
        <dbReference type="SAM" id="SignalP"/>
    </source>
</evidence>
<feature type="chain" id="PRO_5020211037" evidence="10">
    <location>
        <begin position="40"/>
        <end position="992"/>
    </location>
</feature>
<evidence type="ECO:0000256" key="1">
    <source>
        <dbReference type="ARBA" id="ARBA00004571"/>
    </source>
</evidence>
<accession>A0A4S8HYP1</accession>
<dbReference type="Pfam" id="PF00593">
    <property type="entry name" value="TonB_dep_Rec_b-barrel"/>
    <property type="match status" value="1"/>
</dbReference>
<dbReference type="InterPro" id="IPR023997">
    <property type="entry name" value="TonB-dep_OMP_SusC/RagA_CS"/>
</dbReference>
<evidence type="ECO:0000256" key="8">
    <source>
        <dbReference type="PROSITE-ProRule" id="PRU01360"/>
    </source>
</evidence>
<keyword evidence="3 8" id="KW-1134">Transmembrane beta strand</keyword>
<evidence type="ECO:0000313" key="13">
    <source>
        <dbReference type="EMBL" id="THU40857.1"/>
    </source>
</evidence>
<feature type="domain" description="TonB-dependent receptor plug" evidence="12">
    <location>
        <begin position="133"/>
        <end position="240"/>
    </location>
</feature>
<dbReference type="NCBIfam" id="TIGR04056">
    <property type="entry name" value="OMP_RagA_SusC"/>
    <property type="match status" value="1"/>
</dbReference>
<comment type="caution">
    <text evidence="13">The sequence shown here is derived from an EMBL/GenBank/DDBJ whole genome shotgun (WGS) entry which is preliminary data.</text>
</comment>
<evidence type="ECO:0000259" key="11">
    <source>
        <dbReference type="Pfam" id="PF00593"/>
    </source>
</evidence>
<dbReference type="InterPro" id="IPR000531">
    <property type="entry name" value="Beta-barrel_TonB"/>
</dbReference>
<name>A0A4S8HYP1_9BACT</name>
<dbReference type="EMBL" id="STFF01000001">
    <property type="protein sequence ID" value="THU40857.1"/>
    <property type="molecule type" value="Genomic_DNA"/>
</dbReference>
<dbReference type="InterPro" id="IPR036942">
    <property type="entry name" value="Beta-barrel_TonB_sf"/>
</dbReference>
<dbReference type="InterPro" id="IPR037066">
    <property type="entry name" value="Plug_dom_sf"/>
</dbReference>
<sequence>MFSKIVVVQLKLSHMEKKKLLCKMGALMSLLFMSLSALSQSKVVSGKITGAENQPLPNVSVQIKGTTKGTQSDLNGLYRIEVPSASSVLVFSAVGFARQELPVGSGTTLDVTMQLSSSSLEGVVVVGYGTQKRKEVTAAVATVKSEDFNQGGVRSPLDLIQGKVAGLSLTRTNGNNPNSGVSIQLRGVTSLTGSIAPLIVIDGIPGGNLDLLQMDDIESFDVLKDGSAAAIYGTRANGGVIIITTKKGKAGDPRYEYNTYVQRELIDKKPEILSPEEYIEMPKAVDLNDRTDIYAMLIDKQNISQYHNFSASGGTAKSNYRASLYFRDANGIAIRNTKREYGGRLNINQRGLQDKLTLQVNLAANFNKADLLGGSSGDFEQAVQRNPTAPVFNQDGTYLETNAFNNYNPIARLHQELSEREQQTFSGDARLTLEIIKGLKVSAFGAMVRDGWNDRQYRLKASRSSMQSYNGGGYAYKGNQQDMSRTFETIAEYSRAVAVDHVMGLIGGYSYQYNSVETFSVSNNGFLTDVFQDWNMGNGTAIRNTLLPAPGISSFKEDNTLIAFFGRLNYAFRGKYLAQFILRREGSSRFGANNKWGNFPAVSAGWVISDESFMKDIRQIDNLKLRIGYGVTGNQGIPNYQSLVTLSTGGNYIQNGVWMQTFGPSRNPNPDLRWEKKKELNVGIDFALLNNRLGGAIDLYSRKTEDLLYSYNAPQPPYILTTLYTNVGSISNKGIELTLSAVPIRNNNFSWNVDATWNYQKNKMSSLSNQFYKVDRLEFGGLPSPGNLGNAIRVFEGGPIGDFWGYRFAGFDDQGKWIFYKKDGAKAGAGAMSDDDRVVIGNGIPKYMVSLTNQFKYKNFDLTLFFRGKLGYDLLNTKEMYFGNINWSPNNMLRTVLSKHAQLNESPQYSNYYLEPGGFIKLDNVTLGYTVKLKTSYIRNLYLYVTGRNLITFTRYNGLDPELEDTGFTTGIDNRGFYPRTKSLAAGLRVGF</sequence>
<feature type="domain" description="TonB-dependent receptor-like beta-barrel" evidence="11">
    <location>
        <begin position="370"/>
        <end position="950"/>
    </location>
</feature>
<evidence type="ECO:0000256" key="4">
    <source>
        <dbReference type="ARBA" id="ARBA00022692"/>
    </source>
</evidence>
<gene>
    <name evidence="13" type="ORF">FAM09_01710</name>
</gene>
<dbReference type="AlphaFoldDB" id="A0A4S8HYP1"/>
<dbReference type="InterPro" id="IPR039426">
    <property type="entry name" value="TonB-dep_rcpt-like"/>
</dbReference>
<dbReference type="Pfam" id="PF13715">
    <property type="entry name" value="CarbopepD_reg_2"/>
    <property type="match status" value="1"/>
</dbReference>
<evidence type="ECO:0000256" key="3">
    <source>
        <dbReference type="ARBA" id="ARBA00022452"/>
    </source>
</evidence>
<evidence type="ECO:0000256" key="5">
    <source>
        <dbReference type="ARBA" id="ARBA00023077"/>
    </source>
</evidence>
<dbReference type="InterPro" id="IPR012910">
    <property type="entry name" value="Plug_dom"/>
</dbReference>
<keyword evidence="5 9" id="KW-0798">TonB box</keyword>
<dbReference type="NCBIfam" id="TIGR04057">
    <property type="entry name" value="SusC_RagA_signa"/>
    <property type="match status" value="1"/>
</dbReference>
<dbReference type="InterPro" id="IPR008969">
    <property type="entry name" value="CarboxyPept-like_regulatory"/>
</dbReference>